<dbReference type="EMBL" id="JAACJJ010000028">
    <property type="protein sequence ID" value="KAF5322922.1"/>
    <property type="molecule type" value="Genomic_DNA"/>
</dbReference>
<feature type="domain" description="Fungal-type protein kinase" evidence="2">
    <location>
        <begin position="178"/>
        <end position="744"/>
    </location>
</feature>
<proteinExistence type="predicted"/>
<feature type="compositionally biased region" description="Polar residues" evidence="1">
    <location>
        <begin position="7"/>
        <end position="20"/>
    </location>
</feature>
<dbReference type="AlphaFoldDB" id="A0A8H5BGI1"/>
<organism evidence="3 4">
    <name type="scientific">Psilocybe cf. subviscida</name>
    <dbReference type="NCBI Taxonomy" id="2480587"/>
    <lineage>
        <taxon>Eukaryota</taxon>
        <taxon>Fungi</taxon>
        <taxon>Dikarya</taxon>
        <taxon>Basidiomycota</taxon>
        <taxon>Agaricomycotina</taxon>
        <taxon>Agaricomycetes</taxon>
        <taxon>Agaricomycetidae</taxon>
        <taxon>Agaricales</taxon>
        <taxon>Agaricineae</taxon>
        <taxon>Strophariaceae</taxon>
        <taxon>Psilocybe</taxon>
    </lineage>
</organism>
<dbReference type="InterPro" id="IPR011009">
    <property type="entry name" value="Kinase-like_dom_sf"/>
</dbReference>
<evidence type="ECO:0000313" key="3">
    <source>
        <dbReference type="EMBL" id="KAF5322922.1"/>
    </source>
</evidence>
<dbReference type="PANTHER" id="PTHR38248">
    <property type="entry name" value="FUNK1 6"/>
    <property type="match status" value="1"/>
</dbReference>
<keyword evidence="4" id="KW-1185">Reference proteome</keyword>
<dbReference type="InterPro" id="IPR040976">
    <property type="entry name" value="Pkinase_fungal"/>
</dbReference>
<protein>
    <recommendedName>
        <fullName evidence="2">Fungal-type protein kinase domain-containing protein</fullName>
    </recommendedName>
</protein>
<dbReference type="PANTHER" id="PTHR38248:SF2">
    <property type="entry name" value="FUNK1 11"/>
    <property type="match status" value="1"/>
</dbReference>
<feature type="region of interest" description="Disordered" evidence="1">
    <location>
        <begin position="1"/>
        <end position="30"/>
    </location>
</feature>
<dbReference type="SUPFAM" id="SSF56112">
    <property type="entry name" value="Protein kinase-like (PK-like)"/>
    <property type="match status" value="1"/>
</dbReference>
<reference evidence="3 4" key="1">
    <citation type="journal article" date="2020" name="ISME J.">
        <title>Uncovering the hidden diversity of litter-decomposition mechanisms in mushroom-forming fungi.</title>
        <authorList>
            <person name="Floudas D."/>
            <person name="Bentzer J."/>
            <person name="Ahren D."/>
            <person name="Johansson T."/>
            <person name="Persson P."/>
            <person name="Tunlid A."/>
        </authorList>
    </citation>
    <scope>NUCLEOTIDE SEQUENCE [LARGE SCALE GENOMIC DNA]</scope>
    <source>
        <strain evidence="3 4">CBS 101986</strain>
    </source>
</reference>
<dbReference type="Proteomes" id="UP000567179">
    <property type="component" value="Unassembled WGS sequence"/>
</dbReference>
<evidence type="ECO:0000313" key="4">
    <source>
        <dbReference type="Proteomes" id="UP000567179"/>
    </source>
</evidence>
<evidence type="ECO:0000256" key="1">
    <source>
        <dbReference type="SAM" id="MobiDB-lite"/>
    </source>
</evidence>
<comment type="caution">
    <text evidence="3">The sequence shown here is derived from an EMBL/GenBank/DDBJ whole genome shotgun (WGS) entry which is preliminary data.</text>
</comment>
<sequence>MAEPVTPKNQTGFLDQQNRPKPQATPFKGTTCADDAKQTAIRKHLGLYNNNDMFLDEVEPFLAHYLPFDPTIKEADKVLEAEKSRDAEVDECISRILSDRKSLLTKTSNGLVWTDYDKCEPAEYDTTENIAFQPLGKIIDKIMRHNPRKPKQKLHFRLCPDNWLTSDIDGGNFKIDACFTETHQPNAISNRRIFLPIELKQERTARLRMTVHQQILGACHHILNEDPRRMWIFGLTFENDVVSVWYFSRSHSVKTFAADWLRNPRLLVKIILSVVNAGHLALGVDPMVHIGQVSDDGKTLTYVYEVPGESAGGYPIFYKTGQIRSPVRPMCIAGRVTRVWEVVQVTSADGKIEVNPGKKAILKDVWLAAGAGTETENVDKIFEAVDTFVSKRLEVEIRDELKKNPRTSREAITSNAQTMKRLMKQLVDKEKRFEHFDDATKERLQHHLMNKNYRTMFLTKLYDWKGQTSKSLRKPAQRCPNLFPTDPEAMTDDEYKRTIVPSVQSSTVRNHQGKIHSGLVGSMTQPQHTSLAKLNAHSTRGYVPKQQIRAVYKEVCDSLYEVDTLGDVVDILCQAIDASHILYAVDWVHRDLSAGNVLAIKTGPNKTWSVKVADFEFARLMIDVGREVRSDPRTGTAFFMPTEILRRRYLYEQYFTKGVAAPNSNPFVKAPAAQDAKTLAKQFQLSSTDPAYSKFKDLRRIDYLDSPATLPPYADPSEIPPRGTVVNHNFQHDLESIWWILLWFVTMNVDYVQSFDWAYNLFSHDIEKFHSRATLFNNSLDADDSISDRLRAELVPTFPQLLEALRSEMLTEYVQREIFGQLALPESYSQIHGKFSETFRTLAQMGGDWRDLKIKCGVNPRVMDLNFDMEKAQSKPIAAGSKHGRDEDDEQPNARGTQRGKKQRGG</sequence>
<name>A0A8H5BGI1_9AGAR</name>
<feature type="region of interest" description="Disordered" evidence="1">
    <location>
        <begin position="870"/>
        <end position="906"/>
    </location>
</feature>
<dbReference type="Gene3D" id="1.10.510.10">
    <property type="entry name" value="Transferase(Phosphotransferase) domain 1"/>
    <property type="match status" value="1"/>
</dbReference>
<gene>
    <name evidence="3" type="ORF">D9619_000253</name>
</gene>
<evidence type="ECO:0000259" key="2">
    <source>
        <dbReference type="Pfam" id="PF17667"/>
    </source>
</evidence>
<accession>A0A8H5BGI1</accession>
<dbReference type="Pfam" id="PF17667">
    <property type="entry name" value="Pkinase_fungal"/>
    <property type="match status" value="1"/>
</dbReference>
<dbReference type="OrthoDB" id="3260094at2759"/>